<evidence type="ECO:0000313" key="1">
    <source>
        <dbReference type="EMBL" id="VDO63822.1"/>
    </source>
</evidence>
<accession>A0A183JDM7</accession>
<dbReference type="EMBL" id="UZAK01000582">
    <property type="protein sequence ID" value="VDO63822.1"/>
    <property type="molecule type" value="Genomic_DNA"/>
</dbReference>
<keyword evidence="2" id="KW-1185">Reference proteome</keyword>
<proteinExistence type="predicted"/>
<evidence type="ECO:0000313" key="2">
    <source>
        <dbReference type="Proteomes" id="UP000279833"/>
    </source>
</evidence>
<gene>
    <name evidence="1" type="ORF">SCUD_LOCUS790</name>
</gene>
<evidence type="ECO:0000313" key="3">
    <source>
        <dbReference type="WBParaSite" id="SCUD_0000078901-mRNA-1"/>
    </source>
</evidence>
<reference evidence="3" key="1">
    <citation type="submission" date="2016-06" db="UniProtKB">
        <authorList>
            <consortium name="WormBaseParasite"/>
        </authorList>
    </citation>
    <scope>IDENTIFICATION</scope>
</reference>
<name>A0A183JDM7_9TREM</name>
<reference evidence="1 2" key="2">
    <citation type="submission" date="2018-11" db="EMBL/GenBank/DDBJ databases">
        <authorList>
            <consortium name="Pathogen Informatics"/>
        </authorList>
    </citation>
    <scope>NUCLEOTIDE SEQUENCE [LARGE SCALE GENOMIC DNA]</scope>
    <source>
        <strain evidence="1">Dakar</strain>
        <strain evidence="2">Dakar, Senegal</strain>
    </source>
</reference>
<dbReference type="AlphaFoldDB" id="A0A183JDM7"/>
<protein>
    <submittedName>
        <fullName evidence="1 3">Uncharacterized protein</fullName>
    </submittedName>
</protein>
<dbReference type="WBParaSite" id="SCUD_0000078901-mRNA-1">
    <property type="protein sequence ID" value="SCUD_0000078901-mRNA-1"/>
    <property type="gene ID" value="SCUD_0000078901"/>
</dbReference>
<organism evidence="3">
    <name type="scientific">Schistosoma curassoni</name>
    <dbReference type="NCBI Taxonomy" id="6186"/>
    <lineage>
        <taxon>Eukaryota</taxon>
        <taxon>Metazoa</taxon>
        <taxon>Spiralia</taxon>
        <taxon>Lophotrochozoa</taxon>
        <taxon>Platyhelminthes</taxon>
        <taxon>Trematoda</taxon>
        <taxon>Digenea</taxon>
        <taxon>Strigeidida</taxon>
        <taxon>Schistosomatoidea</taxon>
        <taxon>Schistosomatidae</taxon>
        <taxon>Schistosoma</taxon>
    </lineage>
</organism>
<sequence length="57" mass="6810">MQRAEEGEEGLNQRLIREERSWRTLRQEEGQLDGLRRPRQRQEGEGGLGLLLDHHCW</sequence>
<dbReference type="Proteomes" id="UP000279833">
    <property type="component" value="Unassembled WGS sequence"/>
</dbReference>